<dbReference type="GO" id="GO:0030246">
    <property type="term" value="F:carbohydrate binding"/>
    <property type="evidence" value="ECO:0007669"/>
    <property type="project" value="InterPro"/>
</dbReference>
<dbReference type="Proteomes" id="UP000003111">
    <property type="component" value="Unassembled WGS sequence"/>
</dbReference>
<feature type="chain" id="PRO_5003163892" description="SLH domain-containing protein" evidence="2">
    <location>
        <begin position="39"/>
        <end position="553"/>
    </location>
</feature>
<dbReference type="HOGENOM" id="CLU_492325_0_0_11"/>
<protein>
    <recommendedName>
        <fullName evidence="3">SLH domain-containing protein</fullName>
    </recommendedName>
</protein>
<dbReference type="InterPro" id="IPR001119">
    <property type="entry name" value="SLH_dom"/>
</dbReference>
<evidence type="ECO:0000313" key="4">
    <source>
        <dbReference type="EMBL" id="EFQ84625.1"/>
    </source>
</evidence>
<dbReference type="RefSeq" id="WP_007079356.1">
    <property type="nucleotide sequence ID" value="NZ_CM001024.1"/>
</dbReference>
<dbReference type="AlphaFoldDB" id="E2S8X0"/>
<evidence type="ECO:0000256" key="2">
    <source>
        <dbReference type="SAM" id="SignalP"/>
    </source>
</evidence>
<dbReference type="PANTHER" id="PTHR23303:SF14">
    <property type="entry name" value="BOS COMPLEX SUBUNIT NOMO1-RELATED"/>
    <property type="match status" value="1"/>
</dbReference>
<keyword evidence="5" id="KW-1185">Reference proteome</keyword>
<evidence type="ECO:0000313" key="5">
    <source>
        <dbReference type="Proteomes" id="UP000003111"/>
    </source>
</evidence>
<dbReference type="OrthoDB" id="5196645at2"/>
<comment type="caution">
    <text evidence="4">The sequence shown here is derived from an EMBL/GenBank/DDBJ whole genome shotgun (WGS) entry which is preliminary data.</text>
</comment>
<evidence type="ECO:0000259" key="3">
    <source>
        <dbReference type="PROSITE" id="PS51272"/>
    </source>
</evidence>
<dbReference type="eggNOG" id="COG1404">
    <property type="taxonomic scope" value="Bacteria"/>
</dbReference>
<feature type="domain" description="SLH" evidence="3">
    <location>
        <begin position="492"/>
        <end position="553"/>
    </location>
</feature>
<dbReference type="Pfam" id="PF00395">
    <property type="entry name" value="SLH"/>
    <property type="match status" value="2"/>
</dbReference>
<dbReference type="Pfam" id="PF13620">
    <property type="entry name" value="CarboxypepD_reg"/>
    <property type="match status" value="2"/>
</dbReference>
<dbReference type="Gene3D" id="2.60.40.1120">
    <property type="entry name" value="Carboxypeptidase-like, regulatory domain"/>
    <property type="match status" value="2"/>
</dbReference>
<proteinExistence type="predicted"/>
<name>E2S8X0_9ACTN</name>
<dbReference type="PROSITE" id="PS51272">
    <property type="entry name" value="SLH"/>
    <property type="match status" value="3"/>
</dbReference>
<gene>
    <name evidence="4" type="ORF">HMPREF0063_10478</name>
</gene>
<feature type="signal peptide" evidence="2">
    <location>
        <begin position="1"/>
        <end position="38"/>
    </location>
</feature>
<dbReference type="InterPro" id="IPR051417">
    <property type="entry name" value="SDr/BOS_complex"/>
</dbReference>
<evidence type="ECO:0000256" key="1">
    <source>
        <dbReference type="ARBA" id="ARBA00022729"/>
    </source>
</evidence>
<dbReference type="EMBL" id="ACLF03000002">
    <property type="protein sequence ID" value="EFQ84625.1"/>
    <property type="molecule type" value="Genomic_DNA"/>
</dbReference>
<dbReference type="SUPFAM" id="SSF49452">
    <property type="entry name" value="Starch-binding domain-like"/>
    <property type="match status" value="2"/>
</dbReference>
<dbReference type="SUPFAM" id="SSF117074">
    <property type="entry name" value="Hypothetical protein PA1324"/>
    <property type="match status" value="1"/>
</dbReference>
<feature type="domain" description="SLH" evidence="3">
    <location>
        <begin position="423"/>
        <end position="490"/>
    </location>
</feature>
<keyword evidence="1 2" id="KW-0732">Signal</keyword>
<dbReference type="InterPro" id="IPR013784">
    <property type="entry name" value="Carb-bd-like_fold"/>
</dbReference>
<dbReference type="PANTHER" id="PTHR23303">
    <property type="entry name" value="CARBOXYPEPTIDASE REGULATORY REGION-CONTAINING"/>
    <property type="match status" value="1"/>
</dbReference>
<feature type="domain" description="SLH" evidence="3">
    <location>
        <begin position="350"/>
        <end position="417"/>
    </location>
</feature>
<dbReference type="STRING" id="585531.HMPREF0063_10478"/>
<reference evidence="4" key="1">
    <citation type="submission" date="2010-08" db="EMBL/GenBank/DDBJ databases">
        <authorList>
            <person name="Muzny D."/>
            <person name="Qin X."/>
            <person name="Buhay C."/>
            <person name="Dugan-Rocha S."/>
            <person name="Ding Y."/>
            <person name="Chen G."/>
            <person name="Hawes A."/>
            <person name="Holder M."/>
            <person name="Jhangiani S."/>
            <person name="Johnson A."/>
            <person name="Khan Z."/>
            <person name="Li Z."/>
            <person name="Liu W."/>
            <person name="Liu X."/>
            <person name="Perez L."/>
            <person name="Shen H."/>
            <person name="Wang Q."/>
            <person name="Watt J."/>
            <person name="Xi L."/>
            <person name="Xin Y."/>
            <person name="Zhou J."/>
            <person name="Deng J."/>
            <person name="Jiang H."/>
            <person name="Liu Y."/>
            <person name="Qu J."/>
            <person name="Song X.-Z."/>
            <person name="Zhang L."/>
            <person name="Villasana D."/>
            <person name="Johnson A."/>
            <person name="Liu J."/>
            <person name="Liyanage D."/>
            <person name="Lorensuhewa L."/>
            <person name="Robinson T."/>
            <person name="Song A."/>
            <person name="Song B.-B."/>
            <person name="Dinh H."/>
            <person name="Thornton R."/>
            <person name="Coyle M."/>
            <person name="Francisco L."/>
            <person name="Jackson L."/>
            <person name="Javaid M."/>
            <person name="Korchina V."/>
            <person name="Kovar C."/>
            <person name="Mata R."/>
            <person name="Mathew T."/>
            <person name="Ngo R."/>
            <person name="Nguyen L."/>
            <person name="Nguyen N."/>
            <person name="Okwuonu G."/>
            <person name="Ongeri F."/>
            <person name="Pham C."/>
            <person name="Simmons D."/>
            <person name="Wilczek-Boney K."/>
            <person name="Hale W."/>
            <person name="Jakkamsetti A."/>
            <person name="Pham P."/>
            <person name="Ruth R."/>
            <person name="San Lucas F."/>
            <person name="Warren J."/>
            <person name="Zhang J."/>
            <person name="Zhao Z."/>
            <person name="Zhou C."/>
            <person name="Zhu D."/>
            <person name="Lee S."/>
            <person name="Bess C."/>
            <person name="Blankenburg K."/>
            <person name="Forbes L."/>
            <person name="Fu Q."/>
            <person name="Gubbala S."/>
            <person name="Hirani K."/>
            <person name="Jayaseelan J.C."/>
            <person name="Lara F."/>
            <person name="Munidasa M."/>
            <person name="Palculict T."/>
            <person name="Patil S."/>
            <person name="Pu L.-L."/>
            <person name="Saada N."/>
            <person name="Tang L."/>
            <person name="Weissenberger G."/>
            <person name="Zhu Y."/>
            <person name="Hemphill L."/>
            <person name="Shang Y."/>
            <person name="Youmans B."/>
            <person name="Ayvaz T."/>
            <person name="Ross M."/>
            <person name="Santibanez J."/>
            <person name="Aqrawi P."/>
            <person name="Gross S."/>
            <person name="Joshi V."/>
            <person name="Fowler G."/>
            <person name="Nazareth L."/>
            <person name="Reid J."/>
            <person name="Worley K."/>
            <person name="Petrosino J."/>
            <person name="Highlander S."/>
            <person name="Gibbs R."/>
        </authorList>
    </citation>
    <scope>NUCLEOTIDE SEQUENCE [LARGE SCALE GENOMIC DNA]</scope>
    <source>
        <strain evidence="4">DSM 15272</strain>
    </source>
</reference>
<sequence>MFGSVAPPRRTPRTVLSALLSLLVVATALVTTSTPAAAAGVTISGTVTDDVTGEGIDDVFVDAFSDDDFSFATTDESGNFTLTDVAPGAYTIAFNADGYAFEYYDDSPTFADATVVEVAASDITGIDAELSVPGTITGTIDKSYDAGSASDISYELFPTIDVYQGAELVSGTVADESGEYSIEGLAPGTYRVDFQRASGQSIGAGEFFEDKRESLGAGAANLVTVTAGGTVQADASLEEGGTFTGTILKSNGQPLAAGCRVTAFTEDGSLATRTAFTNEDGEFTITGLSSGNYLVASNGFGFPTVDGGEVPDCPGGEQFRASATTMSVDAGPTATAVFGADTALGTMRLAGPSFTDVDPAHVFADEMQWLATQGISKGYDNGDGTTRFEPSAPVLREQMAAFLYRFETMRNGGEAPEVTLPVQGSPFTDVSTTHVFYTEMVWLSQQQITTGYDNGDGTTRFEPSAPVLREQMAAFLYRFEFGSDAEGPEHEGGPTFTDVAPGFVFFDQIEWLAETGVTTGYDEANGTKTYRGGQPVLREQMAAFLFRYDRLPR</sequence>
<organism evidence="4 5">
    <name type="scientific">Aeromicrobium marinum DSM 15272</name>
    <dbReference type="NCBI Taxonomy" id="585531"/>
    <lineage>
        <taxon>Bacteria</taxon>
        <taxon>Bacillati</taxon>
        <taxon>Actinomycetota</taxon>
        <taxon>Actinomycetes</taxon>
        <taxon>Propionibacteriales</taxon>
        <taxon>Nocardioidaceae</taxon>
        <taxon>Aeromicrobium</taxon>
    </lineage>
</organism>
<dbReference type="eggNOG" id="COG4932">
    <property type="taxonomic scope" value="Bacteria"/>
</dbReference>
<accession>E2S8X0</accession>